<feature type="coiled-coil region" evidence="1">
    <location>
        <begin position="514"/>
        <end position="544"/>
    </location>
</feature>
<feature type="region of interest" description="Disordered" evidence="2">
    <location>
        <begin position="1"/>
        <end position="23"/>
    </location>
</feature>
<protein>
    <submittedName>
        <fullName evidence="3">Uncharacterized protein</fullName>
    </submittedName>
</protein>
<evidence type="ECO:0000313" key="3">
    <source>
        <dbReference type="EMBL" id="CAK9076959.1"/>
    </source>
</evidence>
<evidence type="ECO:0000256" key="2">
    <source>
        <dbReference type="SAM" id="MobiDB-lite"/>
    </source>
</evidence>
<evidence type="ECO:0000313" key="4">
    <source>
        <dbReference type="Proteomes" id="UP001642484"/>
    </source>
</evidence>
<name>A0ABP0PQ02_9DINO</name>
<comment type="caution">
    <text evidence="3">The sequence shown here is derived from an EMBL/GenBank/DDBJ whole genome shotgun (WGS) entry which is preliminary data.</text>
</comment>
<feature type="coiled-coil region" evidence="1">
    <location>
        <begin position="643"/>
        <end position="790"/>
    </location>
</feature>
<organism evidence="3 4">
    <name type="scientific">Durusdinium trenchii</name>
    <dbReference type="NCBI Taxonomy" id="1381693"/>
    <lineage>
        <taxon>Eukaryota</taxon>
        <taxon>Sar</taxon>
        <taxon>Alveolata</taxon>
        <taxon>Dinophyceae</taxon>
        <taxon>Suessiales</taxon>
        <taxon>Symbiodiniaceae</taxon>
        <taxon>Durusdinium</taxon>
    </lineage>
</organism>
<feature type="compositionally biased region" description="Basic and acidic residues" evidence="2">
    <location>
        <begin position="1"/>
        <end position="15"/>
    </location>
</feature>
<evidence type="ECO:0000256" key="1">
    <source>
        <dbReference type="SAM" id="Coils"/>
    </source>
</evidence>
<gene>
    <name evidence="3" type="ORF">CCMP2556_LOCUS37936</name>
</gene>
<dbReference type="EMBL" id="CAXAMN010023350">
    <property type="protein sequence ID" value="CAK9076959.1"/>
    <property type="molecule type" value="Genomic_DNA"/>
</dbReference>
<sequence length="1165" mass="131019">MISERLAEGNDKEEAPSAMSRCEDTDICLGSTSTKAESSEANSPDFGGDLNCMSSPSETSAWRRVMRPLANCIACGDFESEMSKLKLQRISAATRLDECIRKLQEQDLNVELLEKKLEKAVCDLNSRSAELEAEKRRTSSLSALLLNDSVKEQKLQEEAKGSEERVVKAEAEIQRLSALLEKESLEKEHVIQTLKTKETEAAKATQRLSDKLEVCKEQVTKSAAELKFQVSLLEEKRYENHELAQKVARKFMEAEDLRGTLVACQDRCGELQSALQTRGLEKEHLRTDLHLKEQELKHTQDELQAITEKLHKSSTRLDQCEAELLSLSSGLKMATSESASRMQQVEQLRMMIADLVERLATSRHQLEILEKEKLAMADSLATTAAQKHEIGSRLEVAMSESDEIQQRFSKLALNLEDEKSTSISLRKRVEVQDIEIQQLEEKDEAAQKQAKALLEEKAALTTELAAKNEEIEAQAAAHAERLSEVNAQVCQLEQKALDLNGTLTGSMSESARLANALEGKAMELENIQAHLSRERERLKAFDRQLSATSSALQDAVFDKGSLILEMEGMHMEREDLLVQLSSARGEAAKLEADLQELTKEAKTAKEAKDSAVQEICAWQVTAQLCQRFVEQISHQRDTALSECSKLQKASEDKQEEIDFLKEKLLHTTQQREAAASGELAELKDLVTQSEIRVKALSATIELKESEMRMLSQELLQKGMEVEDYLGQSISMKERLQEFELQVKTLDKELGSCRLEKESAAKQLAFTEELATEMKSQNKVATEQLSKCRQETALLDRCLEDKQLQNDLLMQQLSGKDSAIQSLQCELTALKMQMREEERCHADSLEVLKSTLEEQLQENEQLRAELNLKRSECEDTNLERQSLFDRLEARTLERDNCGTRLEGMRILVKNLKEELCSCQTRTSLVSAELETLVVQNADLQHNVEQLSKSSAQHKKEADKYLAELRRKVDITEKQRIELMRAQKDLKESRAEVMNLTRSVSLEVRRREEAATRCAELLCCHPSMTIEAWIGKVRASKSGADWQLVTGGGGPERVVLRSGQDIQPGLMACETPCIIINHRERKVKQKTARENGPIDVNIYNASNQGAMEPSRRRVSSRPRGPGVSGANVYDKICRAFNQNALVYDRYFGVVRPFPDAGSSPRSSASSS</sequence>
<feature type="coiled-coil region" evidence="1">
    <location>
        <begin position="282"/>
        <end position="323"/>
    </location>
</feature>
<feature type="coiled-coil region" evidence="1">
    <location>
        <begin position="152"/>
        <end position="188"/>
    </location>
</feature>
<accession>A0ABP0PQ02</accession>
<feature type="coiled-coil region" evidence="1">
    <location>
        <begin position="928"/>
        <end position="997"/>
    </location>
</feature>
<reference evidence="3 4" key="1">
    <citation type="submission" date="2024-02" db="EMBL/GenBank/DDBJ databases">
        <authorList>
            <person name="Chen Y."/>
            <person name="Shah S."/>
            <person name="Dougan E. K."/>
            <person name="Thang M."/>
            <person name="Chan C."/>
        </authorList>
    </citation>
    <scope>NUCLEOTIDE SEQUENCE [LARGE SCALE GENOMIC DNA]</scope>
</reference>
<proteinExistence type="predicted"/>
<keyword evidence="4" id="KW-1185">Reference proteome</keyword>
<dbReference type="Proteomes" id="UP001642484">
    <property type="component" value="Unassembled WGS sequence"/>
</dbReference>
<feature type="coiled-coil region" evidence="1">
    <location>
        <begin position="573"/>
        <end position="614"/>
    </location>
</feature>
<keyword evidence="1" id="KW-0175">Coiled coil</keyword>
<feature type="coiled-coil region" evidence="1">
    <location>
        <begin position="422"/>
        <end position="488"/>
    </location>
</feature>
<feature type="coiled-coil region" evidence="1">
    <location>
        <begin position="819"/>
        <end position="878"/>
    </location>
</feature>
<feature type="coiled-coil region" evidence="1">
    <location>
        <begin position="96"/>
        <end position="123"/>
    </location>
</feature>